<name>A0ABX5AZD2_9MICO</name>
<reference evidence="1 2" key="1">
    <citation type="journal article" date="2008" name="Int. J. Syst. Evol. Microbiol.">
        <title>Leifsonia pindariensis sp. nov., isolated from the Pindari glacier of the Indian Himalayas, and emended description of the genus Leifsonia.</title>
        <authorList>
            <person name="Reddy G.S."/>
            <person name="Prabagaran S.R."/>
            <person name="Shivaji S."/>
        </authorList>
    </citation>
    <scope>NUCLEOTIDE SEQUENCE [LARGE SCALE GENOMIC DNA]</scope>
    <source>
        <strain evidence="1 2">PON 10</strain>
    </source>
</reference>
<comment type="caution">
    <text evidence="1">The sequence shown here is derived from an EMBL/GenBank/DDBJ whole genome shotgun (WGS) entry which is preliminary data.</text>
</comment>
<dbReference type="RefSeq" id="WP_104474054.1">
    <property type="nucleotide sequence ID" value="NZ_MPZN01000003.1"/>
</dbReference>
<evidence type="ECO:0008006" key="3">
    <source>
        <dbReference type="Google" id="ProtNLM"/>
    </source>
</evidence>
<protein>
    <recommendedName>
        <fullName evidence="3">CMD domain protein</fullName>
    </recommendedName>
</protein>
<dbReference type="InterPro" id="IPR029032">
    <property type="entry name" value="AhpD-like"/>
</dbReference>
<dbReference type="Gene3D" id="1.20.1290.10">
    <property type="entry name" value="AhpD-like"/>
    <property type="match status" value="1"/>
</dbReference>
<evidence type="ECO:0000313" key="2">
    <source>
        <dbReference type="Proteomes" id="UP000237755"/>
    </source>
</evidence>
<organism evidence="1 2">
    <name type="scientific">Microterricola pindariensis</name>
    <dbReference type="NCBI Taxonomy" id="478010"/>
    <lineage>
        <taxon>Bacteria</taxon>
        <taxon>Bacillati</taxon>
        <taxon>Actinomycetota</taxon>
        <taxon>Actinomycetes</taxon>
        <taxon>Micrococcales</taxon>
        <taxon>Microbacteriaceae</taxon>
        <taxon>Microterricola</taxon>
    </lineage>
</organism>
<gene>
    <name evidence="1" type="ORF">GY24_01555</name>
</gene>
<dbReference type="EMBL" id="MPZN01000003">
    <property type="protein sequence ID" value="PPL20257.1"/>
    <property type="molecule type" value="Genomic_DNA"/>
</dbReference>
<evidence type="ECO:0000313" key="1">
    <source>
        <dbReference type="EMBL" id="PPL20257.1"/>
    </source>
</evidence>
<dbReference type="SUPFAM" id="SSF69118">
    <property type="entry name" value="AhpD-like"/>
    <property type="match status" value="1"/>
</dbReference>
<proteinExistence type="predicted"/>
<sequence>MTDVIDAISGLDTAQSVALRGHRPDVVSSAQASYEALLPQSLDADPVPGFALPTRLLVAARSARLEHSPAALAHYSERLSAHPEQSALLAFVESGPDRGAGLLASRRERAILRHVELLVARPAATTASDLDALTAAGLTPAEIVVLSQIVAFVSFQVRIAHGLTVLKGTL</sequence>
<accession>A0ABX5AZD2</accession>
<keyword evidence="2" id="KW-1185">Reference proteome</keyword>
<dbReference type="Proteomes" id="UP000237755">
    <property type="component" value="Unassembled WGS sequence"/>
</dbReference>